<organism evidence="2 3">
    <name type="scientific">Hyphomicrobium denitrificans (strain ATCC 51888 / DSM 1869 / NCIMB 11706 / TK 0415)</name>
    <dbReference type="NCBI Taxonomy" id="582899"/>
    <lineage>
        <taxon>Bacteria</taxon>
        <taxon>Pseudomonadati</taxon>
        <taxon>Pseudomonadota</taxon>
        <taxon>Alphaproteobacteria</taxon>
        <taxon>Hyphomicrobiales</taxon>
        <taxon>Hyphomicrobiaceae</taxon>
        <taxon>Hyphomicrobium</taxon>
    </lineage>
</organism>
<keyword evidence="1" id="KW-0472">Membrane</keyword>
<dbReference type="EMBL" id="CP002083">
    <property type="protein sequence ID" value="ADJ22804.1"/>
    <property type="molecule type" value="Genomic_DNA"/>
</dbReference>
<name>D8JUY8_HYPDA</name>
<keyword evidence="1" id="KW-0812">Transmembrane</keyword>
<dbReference type="HOGENOM" id="CLU_124913_0_0_5"/>
<dbReference type="RefSeq" id="WP_013215019.1">
    <property type="nucleotide sequence ID" value="NC_014313.1"/>
</dbReference>
<gene>
    <name evidence="2" type="ordered locus">Hden_0990</name>
</gene>
<evidence type="ECO:0000256" key="1">
    <source>
        <dbReference type="SAM" id="Phobius"/>
    </source>
</evidence>
<keyword evidence="1" id="KW-1133">Transmembrane helix</keyword>
<dbReference type="Proteomes" id="UP000002033">
    <property type="component" value="Chromosome"/>
</dbReference>
<dbReference type="KEGG" id="hdn:Hden_0990"/>
<evidence type="ECO:0000313" key="3">
    <source>
        <dbReference type="Proteomes" id="UP000002033"/>
    </source>
</evidence>
<protein>
    <submittedName>
        <fullName evidence="2">Uncharacterized protein</fullName>
    </submittedName>
</protein>
<proteinExistence type="predicted"/>
<keyword evidence="3" id="KW-1185">Reference proteome</keyword>
<evidence type="ECO:0000313" key="2">
    <source>
        <dbReference type="EMBL" id="ADJ22804.1"/>
    </source>
</evidence>
<sequence>MESTTTVGHDHSYGYSVAYEREELQFPVYVVAVIAAGLATAGVVLDNLPLIALSLIAFGYAYHNYPLLETGRPRIGASQYGIFADGLGVISWRSIKQMEMVWTEIRGSGSHELLITLQEPIGRALLADWRKRPLHRFLMRLPWTMAAKDVVRIPLGVFDQPADDIHRTFTRMMSFYRR</sequence>
<dbReference type="OrthoDB" id="7957637at2"/>
<feature type="transmembrane region" description="Helical" evidence="1">
    <location>
        <begin position="26"/>
        <end position="44"/>
    </location>
</feature>
<dbReference type="AlphaFoldDB" id="D8JUY8"/>
<accession>D8JUY8</accession>
<feature type="transmembrane region" description="Helical" evidence="1">
    <location>
        <begin position="50"/>
        <end position="68"/>
    </location>
</feature>
<dbReference type="STRING" id="582899.Hden_0990"/>
<dbReference type="eggNOG" id="ENOG50331XA">
    <property type="taxonomic scope" value="Bacteria"/>
</dbReference>
<reference evidence="3" key="1">
    <citation type="journal article" date="2011" name="J. Bacteriol.">
        <title>Genome sequences of eight morphologically diverse alphaproteobacteria.</title>
        <authorList>
            <consortium name="US DOE Joint Genome Institute"/>
            <person name="Brown P.J."/>
            <person name="Kysela D.T."/>
            <person name="Buechlein A."/>
            <person name="Hemmerich C."/>
            <person name="Brun Y.V."/>
        </authorList>
    </citation>
    <scope>NUCLEOTIDE SEQUENCE [LARGE SCALE GENOMIC DNA]</scope>
    <source>
        <strain evidence="3">ATCC 51888 / DSM 1869 / NCIB 11706 / TK 0415</strain>
    </source>
</reference>